<evidence type="ECO:0000313" key="2">
    <source>
        <dbReference type="EMBL" id="GEU68779.1"/>
    </source>
</evidence>
<protein>
    <submittedName>
        <fullName evidence="2">Nucleotide-binding alpha-beta plait domain-containing protein</fullName>
    </submittedName>
</protein>
<name>A0A6L2M5N4_TANCI</name>
<evidence type="ECO:0000259" key="1">
    <source>
        <dbReference type="SMART" id="SM00360"/>
    </source>
</evidence>
<dbReference type="EMBL" id="BKCJ010005813">
    <property type="protein sequence ID" value="GEU68779.1"/>
    <property type="molecule type" value="Genomic_DNA"/>
</dbReference>
<dbReference type="CDD" id="cd00590">
    <property type="entry name" value="RRM_SF"/>
    <property type="match status" value="1"/>
</dbReference>
<dbReference type="GO" id="GO:0003723">
    <property type="term" value="F:RNA binding"/>
    <property type="evidence" value="ECO:0007669"/>
    <property type="project" value="InterPro"/>
</dbReference>
<dbReference type="SMART" id="SM00360">
    <property type="entry name" value="RRM"/>
    <property type="match status" value="1"/>
</dbReference>
<dbReference type="SUPFAM" id="SSF54928">
    <property type="entry name" value="RNA-binding domain, RBD"/>
    <property type="match status" value="1"/>
</dbReference>
<feature type="domain" description="RRM" evidence="1">
    <location>
        <begin position="20"/>
        <end position="92"/>
    </location>
</feature>
<reference evidence="2" key="1">
    <citation type="journal article" date="2019" name="Sci. Rep.">
        <title>Draft genome of Tanacetum cinerariifolium, the natural source of mosquito coil.</title>
        <authorList>
            <person name="Yamashiro T."/>
            <person name="Shiraishi A."/>
            <person name="Satake H."/>
            <person name="Nakayama K."/>
        </authorList>
    </citation>
    <scope>NUCLEOTIDE SEQUENCE</scope>
</reference>
<dbReference type="Gene3D" id="3.30.70.330">
    <property type="match status" value="1"/>
</dbReference>
<sequence length="520" mass="59968">MVIMGSQRSKEDDVQNIFTSVFVTNFPDQYGAKDLWNSCKVCGQVVNAYIPDRRSKAGKRFGFVRFIKVFDVERLINNLCTIWVGRFKLHANVAWFQREPMNKQKDKVNANGTSKVNAASRKNGDWSKRTVNSYVYAVTGYHGYKEPIDNIPTMVLDETCLNNEEYSLSLLGKVKEFASLTNLKVVLAKEGFSSIEIKYMGGFWVMIVFQDDEAKKRFQSNVVVGSWFSQIIQAHNEFNLEESVMWVEIEGVPFLMESFKMVYCGKVCWVRAIEVPGWVPDFDEGSDVETNDGSHEDEVQDINSDAHNNLEGDSDIDEVLETCFEDESNKQWNADDDVLEDNRTRNHKEDEVHWGKKIGTEVQGAQIQMYQLKILKEKIRKWNCVYKESKNCGMRNLKVELNSLDSVIDNGNGTYLVINRRMEVIRLMQEMEKADNLEVAQKAKIKWAIEGDENSKYYHGVLNKKISLLTIRGVLADGIWIESPQLVKKEFFLLFKQRFEQSSHQGIQLEMDFVKRLSSD</sequence>
<dbReference type="InterPro" id="IPR012677">
    <property type="entry name" value="Nucleotide-bd_a/b_plait_sf"/>
</dbReference>
<gene>
    <name evidence="2" type="ORF">Tci_040757</name>
</gene>
<dbReference type="Pfam" id="PF00076">
    <property type="entry name" value="RRM_1"/>
    <property type="match status" value="1"/>
</dbReference>
<dbReference type="AlphaFoldDB" id="A0A6L2M5N4"/>
<dbReference type="InterPro" id="IPR035979">
    <property type="entry name" value="RBD_domain_sf"/>
</dbReference>
<organism evidence="2">
    <name type="scientific">Tanacetum cinerariifolium</name>
    <name type="common">Dalmatian daisy</name>
    <name type="synonym">Chrysanthemum cinerariifolium</name>
    <dbReference type="NCBI Taxonomy" id="118510"/>
    <lineage>
        <taxon>Eukaryota</taxon>
        <taxon>Viridiplantae</taxon>
        <taxon>Streptophyta</taxon>
        <taxon>Embryophyta</taxon>
        <taxon>Tracheophyta</taxon>
        <taxon>Spermatophyta</taxon>
        <taxon>Magnoliopsida</taxon>
        <taxon>eudicotyledons</taxon>
        <taxon>Gunneridae</taxon>
        <taxon>Pentapetalae</taxon>
        <taxon>asterids</taxon>
        <taxon>campanulids</taxon>
        <taxon>Asterales</taxon>
        <taxon>Asteraceae</taxon>
        <taxon>Asteroideae</taxon>
        <taxon>Anthemideae</taxon>
        <taxon>Anthemidinae</taxon>
        <taxon>Tanacetum</taxon>
    </lineage>
</organism>
<proteinExistence type="predicted"/>
<dbReference type="InterPro" id="IPR000504">
    <property type="entry name" value="RRM_dom"/>
</dbReference>
<comment type="caution">
    <text evidence="2">The sequence shown here is derived from an EMBL/GenBank/DDBJ whole genome shotgun (WGS) entry which is preliminary data.</text>
</comment>
<accession>A0A6L2M5N4</accession>